<evidence type="ECO:0000256" key="3">
    <source>
        <dbReference type="ARBA" id="ARBA00022737"/>
    </source>
</evidence>
<keyword evidence="3" id="KW-0677">Repeat</keyword>
<dbReference type="GO" id="GO:0000978">
    <property type="term" value="F:RNA polymerase II cis-regulatory region sequence-specific DNA binding"/>
    <property type="evidence" value="ECO:0007669"/>
    <property type="project" value="TreeGrafter"/>
</dbReference>
<feature type="domain" description="C2H2-type" evidence="8">
    <location>
        <begin position="1"/>
        <end position="28"/>
    </location>
</feature>
<evidence type="ECO:0000256" key="2">
    <source>
        <dbReference type="ARBA" id="ARBA00022723"/>
    </source>
</evidence>
<dbReference type="PANTHER" id="PTHR23226">
    <property type="entry name" value="ZINC FINGER AND SCAN DOMAIN-CONTAINING"/>
    <property type="match status" value="1"/>
</dbReference>
<dbReference type="STRING" id="441894.ENSSCUP00000001394"/>
<keyword evidence="5" id="KW-0862">Zinc</keyword>
<dbReference type="AlphaFoldDB" id="A0A093HFX7"/>
<evidence type="ECO:0000256" key="4">
    <source>
        <dbReference type="ARBA" id="ARBA00022771"/>
    </source>
</evidence>
<evidence type="ECO:0000256" key="5">
    <source>
        <dbReference type="ARBA" id="ARBA00022833"/>
    </source>
</evidence>
<dbReference type="SUPFAM" id="SSF57667">
    <property type="entry name" value="beta-beta-alpha zinc fingers"/>
    <property type="match status" value="1"/>
</dbReference>
<name>A0A093HFX7_STRCA</name>
<dbReference type="InterPro" id="IPR013087">
    <property type="entry name" value="Znf_C2H2_type"/>
</dbReference>
<evidence type="ECO:0000313" key="9">
    <source>
        <dbReference type="EMBL" id="KFV77852.1"/>
    </source>
</evidence>
<feature type="non-terminal residue" evidence="9">
    <location>
        <position position="1"/>
    </location>
</feature>
<dbReference type="Proteomes" id="UP000053584">
    <property type="component" value="Unassembled WGS sequence"/>
</dbReference>
<dbReference type="SMART" id="SM00355">
    <property type="entry name" value="ZnF_C2H2"/>
    <property type="match status" value="2"/>
</dbReference>
<keyword evidence="4 7" id="KW-0863">Zinc-finger</keyword>
<dbReference type="FunFam" id="3.30.160.60:FF:000478">
    <property type="entry name" value="Zinc finger protein 133"/>
    <property type="match status" value="1"/>
</dbReference>
<keyword evidence="6" id="KW-0539">Nucleus</keyword>
<dbReference type="InterPro" id="IPR036236">
    <property type="entry name" value="Znf_C2H2_sf"/>
</dbReference>
<sequence>YKCGKCGKGFAQSSDLIRHLRIHAGECPYKSPTCGKGFGDSSVLLKHHRTHTGQCP</sequence>
<dbReference type="GO" id="GO:0008270">
    <property type="term" value="F:zinc ion binding"/>
    <property type="evidence" value="ECO:0007669"/>
    <property type="project" value="UniProtKB-KW"/>
</dbReference>
<dbReference type="Gene3D" id="3.30.160.60">
    <property type="entry name" value="Classic Zinc Finger"/>
    <property type="match status" value="2"/>
</dbReference>
<dbReference type="FunFam" id="3.30.160.60:FF:002343">
    <property type="entry name" value="Zinc finger protein 33A"/>
    <property type="match status" value="1"/>
</dbReference>
<dbReference type="PANTHER" id="PTHR23226:SF416">
    <property type="entry name" value="FI01424P"/>
    <property type="match status" value="1"/>
</dbReference>
<gene>
    <name evidence="9" type="ORF">N308_04813</name>
</gene>
<evidence type="ECO:0000259" key="8">
    <source>
        <dbReference type="PROSITE" id="PS50157"/>
    </source>
</evidence>
<evidence type="ECO:0000256" key="7">
    <source>
        <dbReference type="PROSITE-ProRule" id="PRU00042"/>
    </source>
</evidence>
<accession>A0A093HFX7</accession>
<dbReference type="Pfam" id="PF00096">
    <property type="entry name" value="zf-C2H2"/>
    <property type="match status" value="2"/>
</dbReference>
<dbReference type="GO" id="GO:0000981">
    <property type="term" value="F:DNA-binding transcription factor activity, RNA polymerase II-specific"/>
    <property type="evidence" value="ECO:0007669"/>
    <property type="project" value="TreeGrafter"/>
</dbReference>
<proteinExistence type="predicted"/>
<evidence type="ECO:0000256" key="1">
    <source>
        <dbReference type="ARBA" id="ARBA00004123"/>
    </source>
</evidence>
<keyword evidence="2" id="KW-0479">Metal-binding</keyword>
<evidence type="ECO:0000256" key="6">
    <source>
        <dbReference type="ARBA" id="ARBA00023242"/>
    </source>
</evidence>
<comment type="subcellular location">
    <subcellularLocation>
        <location evidence="1">Nucleus</location>
    </subcellularLocation>
</comment>
<evidence type="ECO:0000313" key="10">
    <source>
        <dbReference type="Proteomes" id="UP000053584"/>
    </source>
</evidence>
<dbReference type="PROSITE" id="PS50157">
    <property type="entry name" value="ZINC_FINGER_C2H2_2"/>
    <property type="match status" value="2"/>
</dbReference>
<dbReference type="PROSITE" id="PS00028">
    <property type="entry name" value="ZINC_FINGER_C2H2_1"/>
    <property type="match status" value="1"/>
</dbReference>
<keyword evidence="10" id="KW-1185">Reference proteome</keyword>
<organism evidence="9 10">
    <name type="scientific">Struthio camelus australis</name>
    <dbReference type="NCBI Taxonomy" id="441894"/>
    <lineage>
        <taxon>Eukaryota</taxon>
        <taxon>Metazoa</taxon>
        <taxon>Chordata</taxon>
        <taxon>Craniata</taxon>
        <taxon>Vertebrata</taxon>
        <taxon>Euteleostomi</taxon>
        <taxon>Archelosauria</taxon>
        <taxon>Archosauria</taxon>
        <taxon>Dinosauria</taxon>
        <taxon>Saurischia</taxon>
        <taxon>Theropoda</taxon>
        <taxon>Coelurosauria</taxon>
        <taxon>Aves</taxon>
        <taxon>Palaeognathae</taxon>
        <taxon>Struthioniformes</taxon>
        <taxon>Struthionidae</taxon>
        <taxon>Struthio</taxon>
    </lineage>
</organism>
<dbReference type="EMBL" id="KL205999">
    <property type="protein sequence ID" value="KFV77852.1"/>
    <property type="molecule type" value="Genomic_DNA"/>
</dbReference>
<feature type="domain" description="C2H2-type" evidence="8">
    <location>
        <begin position="25"/>
        <end position="56"/>
    </location>
</feature>
<protein>
    <submittedName>
        <fullName evidence="9">Zinc finger protein 768</fullName>
    </submittedName>
</protein>
<reference evidence="9 10" key="1">
    <citation type="submission" date="2014-04" db="EMBL/GenBank/DDBJ databases">
        <title>Genome evolution of avian class.</title>
        <authorList>
            <person name="Zhang G."/>
            <person name="Li C."/>
        </authorList>
    </citation>
    <scope>NUCLEOTIDE SEQUENCE [LARGE SCALE GENOMIC DNA]</scope>
    <source>
        <strain evidence="9">BGI_N308</strain>
    </source>
</reference>
<feature type="non-terminal residue" evidence="9">
    <location>
        <position position="56"/>
    </location>
</feature>
<dbReference type="GO" id="GO:0005634">
    <property type="term" value="C:nucleus"/>
    <property type="evidence" value="ECO:0007669"/>
    <property type="project" value="UniProtKB-SubCell"/>
</dbReference>